<accession>A0ABP1R8M8</accession>
<gene>
    <name evidence="3" type="ORF">ODALV1_LOCUS19787</name>
</gene>
<feature type="compositionally biased region" description="Basic and acidic residues" evidence="1">
    <location>
        <begin position="414"/>
        <end position="431"/>
    </location>
</feature>
<evidence type="ECO:0000313" key="3">
    <source>
        <dbReference type="EMBL" id="CAL8122404.1"/>
    </source>
</evidence>
<organism evidence="3 4">
    <name type="scientific">Orchesella dallaii</name>
    <dbReference type="NCBI Taxonomy" id="48710"/>
    <lineage>
        <taxon>Eukaryota</taxon>
        <taxon>Metazoa</taxon>
        <taxon>Ecdysozoa</taxon>
        <taxon>Arthropoda</taxon>
        <taxon>Hexapoda</taxon>
        <taxon>Collembola</taxon>
        <taxon>Entomobryomorpha</taxon>
        <taxon>Entomobryoidea</taxon>
        <taxon>Orchesellidae</taxon>
        <taxon>Orchesellinae</taxon>
        <taxon>Orchesella</taxon>
    </lineage>
</organism>
<feature type="compositionally biased region" description="Acidic residues" evidence="1">
    <location>
        <begin position="397"/>
        <end position="413"/>
    </location>
</feature>
<feature type="signal peptide" evidence="2">
    <location>
        <begin position="1"/>
        <end position="18"/>
    </location>
</feature>
<feature type="region of interest" description="Disordered" evidence="1">
    <location>
        <begin position="370"/>
        <end position="433"/>
    </location>
</feature>
<feature type="chain" id="PRO_5046964460" evidence="2">
    <location>
        <begin position="19"/>
        <end position="528"/>
    </location>
</feature>
<keyword evidence="4" id="KW-1185">Reference proteome</keyword>
<reference evidence="3 4" key="1">
    <citation type="submission" date="2024-08" db="EMBL/GenBank/DDBJ databases">
        <authorList>
            <person name="Cucini C."/>
            <person name="Frati F."/>
        </authorList>
    </citation>
    <scope>NUCLEOTIDE SEQUENCE [LARGE SCALE GENOMIC DNA]</scope>
</reference>
<evidence type="ECO:0000313" key="4">
    <source>
        <dbReference type="Proteomes" id="UP001642540"/>
    </source>
</evidence>
<comment type="caution">
    <text evidence="3">The sequence shown here is derived from an EMBL/GenBank/DDBJ whole genome shotgun (WGS) entry which is preliminary data.</text>
</comment>
<protein>
    <submittedName>
        <fullName evidence="3">Uncharacterized protein</fullName>
    </submittedName>
</protein>
<evidence type="ECO:0000256" key="2">
    <source>
        <dbReference type="SAM" id="SignalP"/>
    </source>
</evidence>
<name>A0ABP1R8M8_9HEXA</name>
<dbReference type="EMBL" id="CAXLJM020000068">
    <property type="protein sequence ID" value="CAL8122404.1"/>
    <property type="molecule type" value="Genomic_DNA"/>
</dbReference>
<sequence>MKHLNLFLLLIIFSSVDSIEESFCAGTGYYSGSGHIQPPLSMGWSKLNKDPHGRLWGANHAVSSGSESDRIIIEMRKVEEPQRGKYPEMNGWLQVKIKTKDSSHKIQVLAVWALTDTRESLGEFVSTKSAKCESFPAASYTDENIVPCAAAPINEPSNPNMFVYVNKGKGPLTGEVNLLWKTSVSYCNFPKKFRFMVAINTKAWGDNPSGPNSLSDATKGPRVYASQWISPKFYGPAAAPLFDKNQLKCSTAISPANRPQWIKSITGTNVINNELTVFLDEDPWFNPRWGSGDSQNANNFAQRTTCKPKSGKHAFAGRCKSQVGSGFPDVSPSALHSCPTNNNFEPSDLTVFQGKYQDYLKKRENTLRENCDCPPIPSADEVRQAAGSGRKRRMVADVDDNDAGGDEDDDEDDPLKGRDVQVNDGHNEIDPPVRPYGENLLSKCVPHGVSNESFTKDEQGLCANSQPGKMSYGVRQWHAVSILFCVVVLNPVTSYMARFLKGTFSFTGKTPIPIKTWYIVSPVYLSNH</sequence>
<evidence type="ECO:0000256" key="1">
    <source>
        <dbReference type="SAM" id="MobiDB-lite"/>
    </source>
</evidence>
<keyword evidence="2" id="KW-0732">Signal</keyword>
<proteinExistence type="predicted"/>
<dbReference type="Proteomes" id="UP001642540">
    <property type="component" value="Unassembled WGS sequence"/>
</dbReference>